<keyword evidence="3 8" id="KW-0863">Zinc-finger</keyword>
<keyword evidence="7" id="KW-0539">Nucleus</keyword>
<keyword evidence="4" id="KW-0862">Zinc</keyword>
<evidence type="ECO:0000256" key="8">
    <source>
        <dbReference type="PROSITE-ProRule" id="PRU00094"/>
    </source>
</evidence>
<dbReference type="GO" id="GO:0005634">
    <property type="term" value="C:nucleus"/>
    <property type="evidence" value="ECO:0007669"/>
    <property type="project" value="UniProtKB-SubCell"/>
</dbReference>
<feature type="domain" description="GATA-type" evidence="10">
    <location>
        <begin position="546"/>
        <end position="593"/>
    </location>
</feature>
<dbReference type="GO" id="GO:0000981">
    <property type="term" value="F:DNA-binding transcription factor activity, RNA polymerase II-specific"/>
    <property type="evidence" value="ECO:0007669"/>
    <property type="project" value="TreeGrafter"/>
</dbReference>
<evidence type="ECO:0000256" key="3">
    <source>
        <dbReference type="ARBA" id="ARBA00022771"/>
    </source>
</evidence>
<evidence type="ECO:0000256" key="9">
    <source>
        <dbReference type="SAM" id="MobiDB-lite"/>
    </source>
</evidence>
<dbReference type="PROSITE" id="PS00344">
    <property type="entry name" value="GATA_ZN_FINGER_1"/>
    <property type="match status" value="1"/>
</dbReference>
<dbReference type="SMART" id="SM00401">
    <property type="entry name" value="ZnF_GATA"/>
    <property type="match status" value="2"/>
</dbReference>
<dbReference type="AlphaFoldDB" id="A0A9N8V3B1"/>
<evidence type="ECO:0000256" key="7">
    <source>
        <dbReference type="ARBA" id="ARBA00023242"/>
    </source>
</evidence>
<evidence type="ECO:0000313" key="11">
    <source>
        <dbReference type="EMBL" id="CAG8441918.1"/>
    </source>
</evidence>
<evidence type="ECO:0000256" key="5">
    <source>
        <dbReference type="ARBA" id="ARBA00023015"/>
    </source>
</evidence>
<dbReference type="SUPFAM" id="SSF57716">
    <property type="entry name" value="Glucocorticoid receptor-like (DNA-binding domain)"/>
    <property type="match status" value="2"/>
</dbReference>
<keyword evidence="5" id="KW-0805">Transcription regulation</keyword>
<feature type="compositionally biased region" description="Polar residues" evidence="9">
    <location>
        <begin position="440"/>
        <end position="455"/>
    </location>
</feature>
<dbReference type="FunFam" id="3.30.50.10:FF:000007">
    <property type="entry name" value="Nitrogen regulatory AreA, N-terminal"/>
    <property type="match status" value="1"/>
</dbReference>
<gene>
    <name evidence="11" type="ORF">ALEPTO_LOCUS381</name>
</gene>
<dbReference type="PROSITE" id="PS50114">
    <property type="entry name" value="GATA_ZN_FINGER_2"/>
    <property type="match status" value="2"/>
</dbReference>
<name>A0A9N8V3B1_9GLOM</name>
<dbReference type="PRINTS" id="PR00619">
    <property type="entry name" value="GATAZNFINGER"/>
</dbReference>
<dbReference type="GO" id="GO:0000122">
    <property type="term" value="P:negative regulation of transcription by RNA polymerase II"/>
    <property type="evidence" value="ECO:0007669"/>
    <property type="project" value="TreeGrafter"/>
</dbReference>
<comment type="subcellular location">
    <subcellularLocation>
        <location evidence="1">Nucleus</location>
    </subcellularLocation>
</comment>
<feature type="domain" description="GATA-type" evidence="10">
    <location>
        <begin position="482"/>
        <end position="535"/>
    </location>
</feature>
<evidence type="ECO:0000259" key="10">
    <source>
        <dbReference type="PROSITE" id="PS50114"/>
    </source>
</evidence>
<dbReference type="GO" id="GO:0000978">
    <property type="term" value="F:RNA polymerase II cis-regulatory region sequence-specific DNA binding"/>
    <property type="evidence" value="ECO:0007669"/>
    <property type="project" value="TreeGrafter"/>
</dbReference>
<dbReference type="Pfam" id="PF00320">
    <property type="entry name" value="GATA"/>
    <property type="match status" value="2"/>
</dbReference>
<dbReference type="PANTHER" id="PTHR10071:SF281">
    <property type="entry name" value="BOX A-BINDING FACTOR-RELATED"/>
    <property type="match status" value="1"/>
</dbReference>
<keyword evidence="12" id="KW-1185">Reference proteome</keyword>
<dbReference type="InterPro" id="IPR013088">
    <property type="entry name" value="Znf_NHR/GATA"/>
</dbReference>
<dbReference type="InterPro" id="IPR013860">
    <property type="entry name" value="AreA_GATA"/>
</dbReference>
<feature type="region of interest" description="Disordered" evidence="9">
    <location>
        <begin position="585"/>
        <end position="675"/>
    </location>
</feature>
<evidence type="ECO:0000313" key="12">
    <source>
        <dbReference type="Proteomes" id="UP000789508"/>
    </source>
</evidence>
<evidence type="ECO:0000256" key="6">
    <source>
        <dbReference type="ARBA" id="ARBA00023163"/>
    </source>
</evidence>
<evidence type="ECO:0000256" key="1">
    <source>
        <dbReference type="ARBA" id="ARBA00004123"/>
    </source>
</evidence>
<dbReference type="EMBL" id="CAJVPS010000021">
    <property type="protein sequence ID" value="CAG8441918.1"/>
    <property type="molecule type" value="Genomic_DNA"/>
</dbReference>
<feature type="region of interest" description="Disordered" evidence="9">
    <location>
        <begin position="433"/>
        <end position="486"/>
    </location>
</feature>
<dbReference type="Pfam" id="PF08550">
    <property type="entry name" value="GATA_AreA"/>
    <property type="match status" value="1"/>
</dbReference>
<dbReference type="CDD" id="cd00202">
    <property type="entry name" value="ZnF_GATA"/>
    <property type="match status" value="2"/>
</dbReference>
<feature type="region of interest" description="Disordered" evidence="9">
    <location>
        <begin position="81"/>
        <end position="166"/>
    </location>
</feature>
<evidence type="ECO:0000256" key="4">
    <source>
        <dbReference type="ARBA" id="ARBA00022833"/>
    </source>
</evidence>
<comment type="caution">
    <text evidence="11">The sequence shown here is derived from an EMBL/GenBank/DDBJ whole genome shotgun (WGS) entry which is preliminary data.</text>
</comment>
<dbReference type="OrthoDB" id="515401at2759"/>
<keyword evidence="6" id="KW-0804">Transcription</keyword>
<feature type="compositionally biased region" description="Low complexity" evidence="9">
    <location>
        <begin position="689"/>
        <end position="705"/>
    </location>
</feature>
<feature type="compositionally biased region" description="Polar residues" evidence="9">
    <location>
        <begin position="134"/>
        <end position="153"/>
    </location>
</feature>
<dbReference type="PANTHER" id="PTHR10071">
    <property type="entry name" value="TRANSCRIPTION FACTOR GATA FAMILY MEMBER"/>
    <property type="match status" value="1"/>
</dbReference>
<dbReference type="InterPro" id="IPR039355">
    <property type="entry name" value="Transcription_factor_GATA"/>
</dbReference>
<dbReference type="GO" id="GO:0045944">
    <property type="term" value="P:positive regulation of transcription by RNA polymerase II"/>
    <property type="evidence" value="ECO:0007669"/>
    <property type="project" value="TreeGrafter"/>
</dbReference>
<proteinExistence type="predicted"/>
<reference evidence="11" key="1">
    <citation type="submission" date="2021-06" db="EMBL/GenBank/DDBJ databases">
        <authorList>
            <person name="Kallberg Y."/>
            <person name="Tangrot J."/>
            <person name="Rosling A."/>
        </authorList>
    </citation>
    <scope>NUCLEOTIDE SEQUENCE</scope>
    <source>
        <strain evidence="11">FL130A</strain>
    </source>
</reference>
<dbReference type="Gene3D" id="3.30.50.10">
    <property type="entry name" value="Erythroid Transcription Factor GATA-1, subunit A"/>
    <property type="match status" value="2"/>
</dbReference>
<feature type="compositionally biased region" description="Basic and acidic residues" evidence="9">
    <location>
        <begin position="99"/>
        <end position="109"/>
    </location>
</feature>
<accession>A0A9N8V3B1</accession>
<keyword evidence="2" id="KW-0479">Metal-binding</keyword>
<sequence>MAPTQLKIKGNRAFSMLSSIENEADLSKTWRLMTKVKDALEYGKRLENLSWRLWFMHHQMVHDPKTQSKFRRLSSLTTKKLDTEKSTHLSKLAAPIYRPRQEGHHDNSRRGRNRRNNHGGAGGNGSNGNHSNNKRPQGISTSGKKAGANSQKNTLKDKSGISTGNNIATKVEPTTAIASVEDMSRDLNSEGQQQSMNNYSIVSKDNDEDEVMIDNTTMSNDLTVSDSNSLNDSYAFDINVMDVENMTSDNVIDENISPLTRASDSLDEENNDITASYTSDQESDSVLRLPDLERDTVLRLPGQFVGFDTYVYLNPARNAPTMELDMSTMHNRFPEFSSSESSEPTSPTGEFEFYNNSMLSVTAADGGIGQQSSSGIQSNLTYQIGEQLVGTSSSGIHSAVYVPRNHNHSPTTDINSSLMTALNSGLSSSNVNNLSANNLMGGSQTVNSSNSPNRQTTTATSTSSSTTSSATTSENRPKKTHSSGDQQCFNCGVTSTPLWRRSANDELLCNACGLYLKLHKMARPKTMKPHIVRKDAREDESTQPVCSNCGTMTTPLWRRDEEGQTLCNACGLYFKLHHEKRPLSMKTDVIKKRQRYENGQNPNRRSSKKQRSIDDSPQQESQQLPSPSQQSTHQSQGVYGPISVSPTTTTMTIPPPQTSTNSNSIGSTSTLSMNVPNNLVDQEHHHISVSSISMPSSSSMTAATSNRSLHGSFP</sequence>
<dbReference type="InterPro" id="IPR000679">
    <property type="entry name" value="Znf_GATA"/>
</dbReference>
<protein>
    <submittedName>
        <fullName evidence="11">6490_t:CDS:1</fullName>
    </submittedName>
</protein>
<evidence type="ECO:0000256" key="2">
    <source>
        <dbReference type="ARBA" id="ARBA00022723"/>
    </source>
</evidence>
<feature type="compositionally biased region" description="Low complexity" evidence="9">
    <location>
        <begin position="616"/>
        <end position="672"/>
    </location>
</feature>
<feature type="region of interest" description="Disordered" evidence="9">
    <location>
        <begin position="689"/>
        <end position="714"/>
    </location>
</feature>
<dbReference type="GO" id="GO:0008270">
    <property type="term" value="F:zinc ion binding"/>
    <property type="evidence" value="ECO:0007669"/>
    <property type="project" value="UniProtKB-KW"/>
</dbReference>
<dbReference type="Proteomes" id="UP000789508">
    <property type="component" value="Unassembled WGS sequence"/>
</dbReference>
<feature type="compositionally biased region" description="Low complexity" evidence="9">
    <location>
        <begin position="456"/>
        <end position="473"/>
    </location>
</feature>
<organism evidence="11 12">
    <name type="scientific">Ambispora leptoticha</name>
    <dbReference type="NCBI Taxonomy" id="144679"/>
    <lineage>
        <taxon>Eukaryota</taxon>
        <taxon>Fungi</taxon>
        <taxon>Fungi incertae sedis</taxon>
        <taxon>Mucoromycota</taxon>
        <taxon>Glomeromycotina</taxon>
        <taxon>Glomeromycetes</taxon>
        <taxon>Archaeosporales</taxon>
        <taxon>Ambisporaceae</taxon>
        <taxon>Ambispora</taxon>
    </lineage>
</organism>